<proteinExistence type="predicted"/>
<dbReference type="InterPro" id="IPR032466">
    <property type="entry name" value="Metal_Hydrolase"/>
</dbReference>
<gene>
    <name evidence="2" type="ORF">ACFF45_35405</name>
</gene>
<protein>
    <submittedName>
        <fullName evidence="2">Amidohydrolase family protein</fullName>
    </submittedName>
</protein>
<dbReference type="Pfam" id="PF01979">
    <property type="entry name" value="Amidohydro_1"/>
    <property type="match status" value="1"/>
</dbReference>
<organism evidence="2 3">
    <name type="scientific">Streptomyces cinereospinus</name>
    <dbReference type="NCBI Taxonomy" id="285561"/>
    <lineage>
        <taxon>Bacteria</taxon>
        <taxon>Bacillati</taxon>
        <taxon>Actinomycetota</taxon>
        <taxon>Actinomycetes</taxon>
        <taxon>Kitasatosporales</taxon>
        <taxon>Streptomycetaceae</taxon>
        <taxon>Streptomyces</taxon>
    </lineage>
</organism>
<dbReference type="SUPFAM" id="SSF51556">
    <property type="entry name" value="Metallo-dependent hydrolases"/>
    <property type="match status" value="1"/>
</dbReference>
<dbReference type="EMBL" id="JBHMCY010000182">
    <property type="protein sequence ID" value="MFB9467823.1"/>
    <property type="molecule type" value="Genomic_DNA"/>
</dbReference>
<dbReference type="InterPro" id="IPR006680">
    <property type="entry name" value="Amidohydro-rel"/>
</dbReference>
<accession>A0ABV5NC10</accession>
<sequence length="357" mass="37281">MRTAITDVRVFDGERLLEPGTVVIEGSVLRAAGEARGARRVDGRGGVLLPGLIDTHVHLTDVATLKAFTAYGVTTALDMGTWPSSKVDALRGRVGLTDVRSATVGATSPDSHHAQNLDIPPSGLVGGPGDAERYVAQRLAEGADFIKIIIDLPGFDQATVDALVAAARRQGMRTVVHAPNLETVRMAQLAGADILTHAPLDQPLSAEDVARARADDRVISPTLAMMEAIVASVSRPGRPGPSYEAARASVAALHRAGVTILAGSDANDAVGVPARPPFGESLHRELELLTGAGLSTVEALRAATVLPARHFGLTDRGVIAPGRRADLVLLSGDPVADIRATRTIERVWCAGIEYTAA</sequence>
<dbReference type="RefSeq" id="WP_381351150.1">
    <property type="nucleotide sequence ID" value="NZ_JBHMCY010000182.1"/>
</dbReference>
<comment type="caution">
    <text evidence="2">The sequence shown here is derived from an EMBL/GenBank/DDBJ whole genome shotgun (WGS) entry which is preliminary data.</text>
</comment>
<dbReference type="Gene3D" id="3.30.110.90">
    <property type="entry name" value="Amidohydrolase"/>
    <property type="match status" value="1"/>
</dbReference>
<dbReference type="PANTHER" id="PTHR43135">
    <property type="entry name" value="ALPHA-D-RIBOSE 1-METHYLPHOSPHONATE 5-TRIPHOSPHATE DIPHOSPHATASE"/>
    <property type="match status" value="1"/>
</dbReference>
<keyword evidence="3" id="KW-1185">Reference proteome</keyword>
<evidence type="ECO:0000313" key="2">
    <source>
        <dbReference type="EMBL" id="MFB9467823.1"/>
    </source>
</evidence>
<dbReference type="InterPro" id="IPR011059">
    <property type="entry name" value="Metal-dep_hydrolase_composite"/>
</dbReference>
<dbReference type="InterPro" id="IPR051781">
    <property type="entry name" value="Metallo-dep_Hydrolase"/>
</dbReference>
<name>A0ABV5NC10_9ACTN</name>
<dbReference type="Gene3D" id="1.20.58.520">
    <property type="entry name" value="Amidohydrolase"/>
    <property type="match status" value="1"/>
</dbReference>
<feature type="domain" description="Amidohydrolase-related" evidence="1">
    <location>
        <begin position="47"/>
        <end position="351"/>
    </location>
</feature>
<dbReference type="Gene3D" id="2.30.40.10">
    <property type="entry name" value="Urease, subunit C, domain 1"/>
    <property type="match status" value="1"/>
</dbReference>
<evidence type="ECO:0000313" key="3">
    <source>
        <dbReference type="Proteomes" id="UP001589709"/>
    </source>
</evidence>
<dbReference type="PANTHER" id="PTHR43135:SF3">
    <property type="entry name" value="ALPHA-D-RIBOSE 1-METHYLPHOSPHONATE 5-TRIPHOSPHATE DIPHOSPHATASE"/>
    <property type="match status" value="1"/>
</dbReference>
<dbReference type="Proteomes" id="UP001589709">
    <property type="component" value="Unassembled WGS sequence"/>
</dbReference>
<reference evidence="2 3" key="1">
    <citation type="submission" date="2024-09" db="EMBL/GenBank/DDBJ databases">
        <authorList>
            <person name="Sun Q."/>
            <person name="Mori K."/>
        </authorList>
    </citation>
    <scope>NUCLEOTIDE SEQUENCE [LARGE SCALE GENOMIC DNA]</scope>
    <source>
        <strain evidence="2 3">JCM 6917</strain>
    </source>
</reference>
<dbReference type="SUPFAM" id="SSF51338">
    <property type="entry name" value="Composite domain of metallo-dependent hydrolases"/>
    <property type="match status" value="1"/>
</dbReference>
<dbReference type="Gene3D" id="3.40.50.10910">
    <property type="entry name" value="Amidohydrolase"/>
    <property type="match status" value="1"/>
</dbReference>
<evidence type="ECO:0000259" key="1">
    <source>
        <dbReference type="Pfam" id="PF01979"/>
    </source>
</evidence>